<evidence type="ECO:0000313" key="10">
    <source>
        <dbReference type="Proteomes" id="UP000824106"/>
    </source>
</evidence>
<keyword evidence="5 9" id="KW-0378">Hydrolase</keyword>
<dbReference type="NCBIfam" id="TIGR01887">
    <property type="entry name" value="dipeptidaselike"/>
    <property type="match status" value="1"/>
</dbReference>
<dbReference type="EMBL" id="DXAZ01000097">
    <property type="protein sequence ID" value="HIZ71338.1"/>
    <property type="molecule type" value="Genomic_DNA"/>
</dbReference>
<dbReference type="InterPro" id="IPR001261">
    <property type="entry name" value="ArgE/DapE_CS"/>
</dbReference>
<dbReference type="AlphaFoldDB" id="A0A9D2G1B1"/>
<name>A0A9D2G1B1_9LACT</name>
<dbReference type="InterPro" id="IPR010964">
    <property type="entry name" value="M20A_pepV-rel"/>
</dbReference>
<evidence type="ECO:0000256" key="4">
    <source>
        <dbReference type="ARBA" id="ARBA00022723"/>
    </source>
</evidence>
<reference evidence="9" key="2">
    <citation type="submission" date="2021-04" db="EMBL/GenBank/DDBJ databases">
        <authorList>
            <person name="Gilroy R."/>
        </authorList>
    </citation>
    <scope>NUCLEOTIDE SEQUENCE</scope>
    <source>
        <strain evidence="9">CHK169-4300</strain>
    </source>
</reference>
<dbReference type="GO" id="GO:0006526">
    <property type="term" value="P:L-arginine biosynthetic process"/>
    <property type="evidence" value="ECO:0007669"/>
    <property type="project" value="TreeGrafter"/>
</dbReference>
<comment type="caution">
    <text evidence="9">The sequence shown here is derived from an EMBL/GenBank/DDBJ whole genome shotgun (WGS) entry which is preliminary data.</text>
</comment>
<dbReference type="PROSITE" id="PS00759">
    <property type="entry name" value="ARGE_DAPE_CPG2_2"/>
    <property type="match status" value="1"/>
</dbReference>
<keyword evidence="4" id="KW-0479">Metal-binding</keyword>
<dbReference type="GO" id="GO:0008777">
    <property type="term" value="F:acetylornithine deacetylase activity"/>
    <property type="evidence" value="ECO:0007669"/>
    <property type="project" value="TreeGrafter"/>
</dbReference>
<dbReference type="GO" id="GO:0016805">
    <property type="term" value="F:dipeptidase activity"/>
    <property type="evidence" value="ECO:0007669"/>
    <property type="project" value="UniProtKB-KW"/>
</dbReference>
<dbReference type="PANTHER" id="PTHR43808">
    <property type="entry name" value="ACETYLORNITHINE DEACETYLASE"/>
    <property type="match status" value="1"/>
</dbReference>
<dbReference type="GO" id="GO:0008270">
    <property type="term" value="F:zinc ion binding"/>
    <property type="evidence" value="ECO:0007669"/>
    <property type="project" value="InterPro"/>
</dbReference>
<evidence type="ECO:0000256" key="1">
    <source>
        <dbReference type="ARBA" id="ARBA00001947"/>
    </source>
</evidence>
<dbReference type="Pfam" id="PF01546">
    <property type="entry name" value="Peptidase_M20"/>
    <property type="match status" value="1"/>
</dbReference>
<comment type="cofactor">
    <cofactor evidence="1">
        <name>Zn(2+)</name>
        <dbReference type="ChEBI" id="CHEBI:29105"/>
    </cofactor>
</comment>
<evidence type="ECO:0000256" key="3">
    <source>
        <dbReference type="ARBA" id="ARBA00022670"/>
    </source>
</evidence>
<gene>
    <name evidence="9" type="ORF">H9808_06195</name>
</gene>
<evidence type="ECO:0000313" key="9">
    <source>
        <dbReference type="EMBL" id="HIZ71338.1"/>
    </source>
</evidence>
<evidence type="ECO:0000256" key="8">
    <source>
        <dbReference type="ARBA" id="ARBA00023049"/>
    </source>
</evidence>
<evidence type="ECO:0000256" key="5">
    <source>
        <dbReference type="ARBA" id="ARBA00022801"/>
    </source>
</evidence>
<protein>
    <submittedName>
        <fullName evidence="9">Sapep family Mn(2+)-dependent dipeptidase</fullName>
        <ecNumber evidence="9">3.4.13.-</ecNumber>
    </submittedName>
</protein>
<comment type="similarity">
    <text evidence="2">Belongs to the peptidase M20A family.</text>
</comment>
<evidence type="ECO:0000256" key="6">
    <source>
        <dbReference type="ARBA" id="ARBA00022833"/>
    </source>
</evidence>
<keyword evidence="3" id="KW-0645">Protease</keyword>
<dbReference type="Gene3D" id="3.30.70.360">
    <property type="match status" value="2"/>
</dbReference>
<dbReference type="InterPro" id="IPR036264">
    <property type="entry name" value="Bact_exopeptidase_dim_dom"/>
</dbReference>
<sequence>METKKVIDDLFPKYQEDLSALVAIDSVLDEEGQAPFGQSVQKALETVVEIAGNLGFETMIDPEGYYGYAEIGEGEELFGVLGHVDVVPVGDLNNWDSDPFELTEKDGKLYGRGTTDDKGPLLASMYALKAILDEGYKLNQRVRFIFGADEESLWRCMDAYTAKEELPNMGFTPDSSFPLNYAEKGLIEFYLHTNEESSVRLEGGGPLNAVPEQARVDYDEEVEKALKELGYNYKREEDDLVVYGKAVHAMAADQGENAIVYAAQALHKAGKRNTMIDFIVEVLANPNGEGIYGVVEDEASGKLMLTVGNVEFTENSQKVGIDMRFPVSYSKEFIDEGLKKVGAKHQVQVEDYDYLPSVYLERDSELVKSLMKAYQKVTGDMESEPRLSGGATYARAMENIVAFGALLPGKEQTEHQPNENIVIEDMKVAIEVYIEAFINLVVEDH</sequence>
<evidence type="ECO:0000256" key="2">
    <source>
        <dbReference type="ARBA" id="ARBA00006247"/>
    </source>
</evidence>
<dbReference type="EC" id="3.4.13.-" evidence="9"/>
<dbReference type="SUPFAM" id="SSF53187">
    <property type="entry name" value="Zn-dependent exopeptidases"/>
    <property type="match status" value="1"/>
</dbReference>
<keyword evidence="8" id="KW-0482">Metalloprotease</keyword>
<dbReference type="Gene3D" id="3.40.630.10">
    <property type="entry name" value="Zn peptidases"/>
    <property type="match status" value="1"/>
</dbReference>
<dbReference type="InterPro" id="IPR050072">
    <property type="entry name" value="Peptidase_M20A"/>
</dbReference>
<accession>A0A9D2G1B1</accession>
<proteinExistence type="inferred from homology"/>
<dbReference type="SUPFAM" id="SSF55031">
    <property type="entry name" value="Bacterial exopeptidase dimerisation domain"/>
    <property type="match status" value="1"/>
</dbReference>
<dbReference type="PANTHER" id="PTHR43808:SF31">
    <property type="entry name" value="N-ACETYL-L-CITRULLINE DEACETYLASE"/>
    <property type="match status" value="1"/>
</dbReference>
<dbReference type="GO" id="GO:0008237">
    <property type="term" value="F:metallopeptidase activity"/>
    <property type="evidence" value="ECO:0007669"/>
    <property type="project" value="UniProtKB-KW"/>
</dbReference>
<evidence type="ECO:0000256" key="7">
    <source>
        <dbReference type="ARBA" id="ARBA00022997"/>
    </source>
</evidence>
<dbReference type="InterPro" id="IPR002933">
    <property type="entry name" value="Peptidase_M20"/>
</dbReference>
<dbReference type="Proteomes" id="UP000824106">
    <property type="component" value="Unassembled WGS sequence"/>
</dbReference>
<reference evidence="9" key="1">
    <citation type="journal article" date="2021" name="PeerJ">
        <title>Extensive microbial diversity within the chicken gut microbiome revealed by metagenomics and culture.</title>
        <authorList>
            <person name="Gilroy R."/>
            <person name="Ravi A."/>
            <person name="Getino M."/>
            <person name="Pursley I."/>
            <person name="Horton D.L."/>
            <person name="Alikhan N.F."/>
            <person name="Baker D."/>
            <person name="Gharbi K."/>
            <person name="Hall N."/>
            <person name="Watson M."/>
            <person name="Adriaenssens E.M."/>
            <person name="Foster-Nyarko E."/>
            <person name="Jarju S."/>
            <person name="Secka A."/>
            <person name="Antonio M."/>
            <person name="Oren A."/>
            <person name="Chaudhuri R.R."/>
            <person name="La Ragione R."/>
            <person name="Hildebrand F."/>
            <person name="Pallen M.J."/>
        </authorList>
    </citation>
    <scope>NUCLEOTIDE SEQUENCE</scope>
    <source>
        <strain evidence="9">CHK169-4300</strain>
    </source>
</reference>
<keyword evidence="7 9" id="KW-0224">Dipeptidase</keyword>
<keyword evidence="6" id="KW-0862">Zinc</keyword>
<dbReference type="GO" id="GO:0006508">
    <property type="term" value="P:proteolysis"/>
    <property type="evidence" value="ECO:0007669"/>
    <property type="project" value="UniProtKB-KW"/>
</dbReference>
<organism evidence="9 10">
    <name type="scientific">Candidatus Atopostipes pullistercoris</name>
    <dbReference type="NCBI Taxonomy" id="2838467"/>
    <lineage>
        <taxon>Bacteria</taxon>
        <taxon>Bacillati</taxon>
        <taxon>Bacillota</taxon>
        <taxon>Bacilli</taxon>
        <taxon>Lactobacillales</taxon>
        <taxon>Carnobacteriaceae</taxon>
        <taxon>Atopostipes</taxon>
    </lineage>
</organism>